<organism evidence="12 13">
    <name type="scientific">Candidatus Vidania fulgoroideorum</name>
    <dbReference type="NCBI Taxonomy" id="881286"/>
    <lineage>
        <taxon>Bacteria</taxon>
        <taxon>Pseudomonadati</taxon>
        <taxon>Pseudomonadota</taxon>
        <taxon>Betaproteobacteria</taxon>
        <taxon>Candidatus Vidania</taxon>
    </lineage>
</organism>
<dbReference type="InterPro" id="IPR018215">
    <property type="entry name" value="ClpP_Ser_AS"/>
</dbReference>
<dbReference type="InterPro" id="IPR029045">
    <property type="entry name" value="ClpP/crotonase-like_dom_sf"/>
</dbReference>
<dbReference type="PROSITE" id="PS00381">
    <property type="entry name" value="CLP_PROTEASE_SER"/>
    <property type="match status" value="1"/>
</dbReference>
<evidence type="ECO:0000256" key="5">
    <source>
        <dbReference type="ARBA" id="ARBA00034021"/>
    </source>
</evidence>
<keyword evidence="4 6" id="KW-0720">Serine protease</keyword>
<dbReference type="PROSITE" id="PS00382">
    <property type="entry name" value="CLP_PROTEASE_HIS"/>
    <property type="match status" value="1"/>
</dbReference>
<dbReference type="PANTHER" id="PTHR10381:SF11">
    <property type="entry name" value="ATP-DEPENDENT CLP PROTEASE PROTEOLYTIC SUBUNIT, MITOCHONDRIAL"/>
    <property type="match status" value="1"/>
</dbReference>
<dbReference type="GO" id="GO:0006515">
    <property type="term" value="P:protein quality control for misfolded or incompletely synthesized proteins"/>
    <property type="evidence" value="ECO:0007669"/>
    <property type="project" value="TreeGrafter"/>
</dbReference>
<evidence type="ECO:0000313" key="13">
    <source>
        <dbReference type="Proteomes" id="UP000257084"/>
    </source>
</evidence>
<dbReference type="CDD" id="cd07017">
    <property type="entry name" value="S14_ClpP_2"/>
    <property type="match status" value="1"/>
</dbReference>
<name>A0A346E0H2_9PROT</name>
<comment type="subcellular location">
    <subcellularLocation>
        <location evidence="6">Cytoplasm</location>
    </subcellularLocation>
</comment>
<dbReference type="Gene3D" id="3.90.226.10">
    <property type="entry name" value="2-enoyl-CoA Hydratase, Chain A, domain 1"/>
    <property type="match status" value="1"/>
</dbReference>
<comment type="similarity">
    <text evidence="1 6 11">Belongs to the peptidase S14 family.</text>
</comment>
<gene>
    <name evidence="6" type="primary">clpP</name>
    <name evidence="12" type="ORF">C9I84_078</name>
</gene>
<dbReference type="GO" id="GO:0004176">
    <property type="term" value="F:ATP-dependent peptidase activity"/>
    <property type="evidence" value="ECO:0007669"/>
    <property type="project" value="InterPro"/>
</dbReference>
<dbReference type="PRINTS" id="PR00127">
    <property type="entry name" value="CLPPROTEASEP"/>
</dbReference>
<dbReference type="EMBL" id="CP028360">
    <property type="protein sequence ID" value="AXN02477.1"/>
    <property type="molecule type" value="Genomic_DNA"/>
</dbReference>
<dbReference type="GO" id="GO:0051117">
    <property type="term" value="F:ATPase binding"/>
    <property type="evidence" value="ECO:0007669"/>
    <property type="project" value="TreeGrafter"/>
</dbReference>
<dbReference type="PANTHER" id="PTHR10381">
    <property type="entry name" value="ATP-DEPENDENT CLP PROTEASE PROTEOLYTIC SUBUNIT"/>
    <property type="match status" value="1"/>
</dbReference>
<dbReference type="Pfam" id="PF00574">
    <property type="entry name" value="CLP_protease"/>
    <property type="match status" value="1"/>
</dbReference>
<evidence type="ECO:0000256" key="3">
    <source>
        <dbReference type="ARBA" id="ARBA00022801"/>
    </source>
</evidence>
<feature type="active site" evidence="6 8">
    <location>
        <position position="121"/>
    </location>
</feature>
<comment type="function">
    <text evidence="6 10">Cleaves peptides in various proteins in a process that requires ATP hydrolysis. Has a chymotrypsin-like activity. Plays a major role in the degradation of misfolded proteins.</text>
</comment>
<evidence type="ECO:0000256" key="7">
    <source>
        <dbReference type="PROSITE-ProRule" id="PRU10085"/>
    </source>
</evidence>
<evidence type="ECO:0000256" key="4">
    <source>
        <dbReference type="ARBA" id="ARBA00022825"/>
    </source>
</evidence>
<dbReference type="InterPro" id="IPR023562">
    <property type="entry name" value="ClpP/TepA"/>
</dbReference>
<evidence type="ECO:0000256" key="11">
    <source>
        <dbReference type="RuleBase" id="RU003567"/>
    </source>
</evidence>
<dbReference type="NCBIfam" id="NF001368">
    <property type="entry name" value="PRK00277.1"/>
    <property type="match status" value="1"/>
</dbReference>
<comment type="catalytic activity">
    <reaction evidence="5 6 8">
        <text>Hydrolysis of proteins to small peptides in the presence of ATP and magnesium. alpha-casein is the usual test substrate. In the absence of ATP, only oligopeptides shorter than five residues are hydrolyzed (such as succinyl-Leu-Tyr-|-NHMec, and Leu-Tyr-Leu-|-Tyr-Trp, in which cleavage of the -Tyr-|-Leu- and -Tyr-|-Trp bonds also occurs).</text>
        <dbReference type="EC" id="3.4.21.92"/>
    </reaction>
</comment>
<dbReference type="SUPFAM" id="SSF52096">
    <property type="entry name" value="ClpP/crotonase"/>
    <property type="match status" value="1"/>
</dbReference>
<evidence type="ECO:0000256" key="1">
    <source>
        <dbReference type="ARBA" id="ARBA00007039"/>
    </source>
</evidence>
<evidence type="ECO:0000313" key="12">
    <source>
        <dbReference type="EMBL" id="AXN02477.1"/>
    </source>
</evidence>
<keyword evidence="3 6" id="KW-0378">Hydrolase</keyword>
<protein>
    <recommendedName>
        <fullName evidence="6 11">ATP-dependent Clp protease proteolytic subunit</fullName>
        <ecNumber evidence="6 9">3.4.21.92</ecNumber>
    </recommendedName>
    <alternativeName>
        <fullName evidence="6">Endopeptidase Clp</fullName>
    </alternativeName>
</protein>
<feature type="active site" description="Nucleophile" evidence="6">
    <location>
        <position position="96"/>
    </location>
</feature>
<proteinExistence type="inferred from homology"/>
<evidence type="ECO:0000256" key="2">
    <source>
        <dbReference type="ARBA" id="ARBA00022670"/>
    </source>
</evidence>
<sequence length="189" mass="21498">MFQMTYKNNKLISNFTDMYTKLLNERIIFLSGEIDDNLSNSIVTQLLLLESYSENKKISMYINSPGGSITSGIAIYDTIQFIKPKVRTFCIGTAASMAAVLLASGAKKNRYSLPNSRIMIHQPLGMFKGQATDIEIQTKEIMYLKKKINKIFSKHTGRDEEEICKDTERDNFMSPKEAKNYGIIDEILL</sequence>
<evidence type="ECO:0000256" key="9">
    <source>
        <dbReference type="RuleBase" id="RU000549"/>
    </source>
</evidence>
<dbReference type="GO" id="GO:0009368">
    <property type="term" value="C:endopeptidase Clp complex"/>
    <property type="evidence" value="ECO:0007669"/>
    <property type="project" value="TreeGrafter"/>
</dbReference>
<dbReference type="FunFam" id="3.90.226.10:FF:000001">
    <property type="entry name" value="ATP-dependent Clp protease proteolytic subunit"/>
    <property type="match status" value="1"/>
</dbReference>
<dbReference type="GO" id="GO:0005737">
    <property type="term" value="C:cytoplasm"/>
    <property type="evidence" value="ECO:0007669"/>
    <property type="project" value="UniProtKB-SubCell"/>
</dbReference>
<dbReference type="InterPro" id="IPR001907">
    <property type="entry name" value="ClpP"/>
</dbReference>
<dbReference type="GO" id="GO:0004252">
    <property type="term" value="F:serine-type endopeptidase activity"/>
    <property type="evidence" value="ECO:0007669"/>
    <property type="project" value="UniProtKB-UniRule"/>
</dbReference>
<feature type="active site" evidence="7">
    <location>
        <position position="96"/>
    </location>
</feature>
<keyword evidence="2 6" id="KW-0645">Protease</keyword>
<keyword evidence="13" id="KW-1185">Reference proteome</keyword>
<evidence type="ECO:0000256" key="6">
    <source>
        <dbReference type="HAMAP-Rule" id="MF_00444"/>
    </source>
</evidence>
<dbReference type="EC" id="3.4.21.92" evidence="6 9"/>
<dbReference type="HAMAP" id="MF_00444">
    <property type="entry name" value="ClpP"/>
    <property type="match status" value="1"/>
</dbReference>
<dbReference type="KEGG" id="vfg:C9I84_078"/>
<comment type="subunit">
    <text evidence="6">Fourteen ClpP subunits assemble into 2 heptameric rings which stack back to back to give a disk-like structure with a central cavity, resembling the structure of eukaryotic proteasomes.</text>
</comment>
<dbReference type="Proteomes" id="UP000257084">
    <property type="component" value="Chromosome"/>
</dbReference>
<dbReference type="InterPro" id="IPR033135">
    <property type="entry name" value="ClpP_His_AS"/>
</dbReference>
<dbReference type="AlphaFoldDB" id="A0A346E0H2"/>
<accession>A0A346E0H2</accession>
<keyword evidence="6" id="KW-0963">Cytoplasm</keyword>
<evidence type="ECO:0000256" key="10">
    <source>
        <dbReference type="RuleBase" id="RU000550"/>
    </source>
</evidence>
<dbReference type="NCBIfam" id="NF009205">
    <property type="entry name" value="PRK12553.1"/>
    <property type="match status" value="1"/>
</dbReference>
<reference evidence="12 13" key="1">
    <citation type="submission" date="2018-03" db="EMBL/GenBank/DDBJ databases">
        <title>A parallel universe: an anciently diverged bacterial symbiosis in a Hawaiian planthopper (Hemiptera: Cixiidae) reveals rearranged nutritional responsibilities.</title>
        <authorList>
            <person name="Bennett G."/>
            <person name="Mao M."/>
        </authorList>
    </citation>
    <scope>NUCLEOTIDE SEQUENCE [LARGE SCALE GENOMIC DNA]</scope>
    <source>
        <strain evidence="12 13">OLIH</strain>
    </source>
</reference>
<evidence type="ECO:0000256" key="8">
    <source>
        <dbReference type="PROSITE-ProRule" id="PRU10086"/>
    </source>
</evidence>